<evidence type="ECO:0000313" key="2">
    <source>
        <dbReference type="EMBL" id="RXT54255.1"/>
    </source>
</evidence>
<proteinExistence type="predicted"/>
<dbReference type="Gene3D" id="3.10.450.50">
    <property type="match status" value="1"/>
</dbReference>
<sequence>MSPTSIVTEFINAWNQNDIGKAMGMLSEDVFYHNIPMEPIRGRAGVQAFVNNSKLKLGTRTRPHWQLLAIAENGDTVLTERIDAFHAMDGHRKSFDVPLMGVFRVADGKITEWKDYFDLETFRRGVAEYCGED</sequence>
<dbReference type="Proteomes" id="UP000290819">
    <property type="component" value="Unassembled WGS sequence"/>
</dbReference>
<reference evidence="2 3" key="1">
    <citation type="submission" date="2017-03" db="EMBL/GenBank/DDBJ databases">
        <authorList>
            <person name="Safronova V.I."/>
            <person name="Sazanova A.L."/>
            <person name="Chirak E.R."/>
        </authorList>
    </citation>
    <scope>NUCLEOTIDE SEQUENCE [LARGE SCALE GENOMIC DNA]</scope>
    <source>
        <strain evidence="2 3">Opo-243</strain>
    </source>
</reference>
<dbReference type="RefSeq" id="WP_129267599.1">
    <property type="nucleotide sequence ID" value="NZ_MZXW01000004.1"/>
</dbReference>
<dbReference type="EMBL" id="MZXW01000004">
    <property type="protein sequence ID" value="RXT54255.1"/>
    <property type="molecule type" value="Genomic_DNA"/>
</dbReference>
<dbReference type="SUPFAM" id="SSF54427">
    <property type="entry name" value="NTF2-like"/>
    <property type="match status" value="1"/>
</dbReference>
<gene>
    <name evidence="2" type="ORF">B5V03_02105</name>
</gene>
<name>A0A4Q1VNH8_9BRAD</name>
<keyword evidence="3" id="KW-1185">Reference proteome</keyword>
<dbReference type="InterPro" id="IPR013100">
    <property type="entry name" value="LEH"/>
</dbReference>
<dbReference type="AlphaFoldDB" id="A0A4Q1VNH8"/>
<evidence type="ECO:0000259" key="1">
    <source>
        <dbReference type="Pfam" id="PF07858"/>
    </source>
</evidence>
<accession>A0A4Q1VNH8</accession>
<dbReference type="Pfam" id="PF07858">
    <property type="entry name" value="LEH"/>
    <property type="match status" value="1"/>
</dbReference>
<dbReference type="InterPro" id="IPR032710">
    <property type="entry name" value="NTF2-like_dom_sf"/>
</dbReference>
<protein>
    <recommendedName>
        <fullName evidence="1">Limonene-1,2-epoxide hydrolase domain-containing protein</fullName>
    </recommendedName>
</protein>
<organism evidence="2 3">
    <name type="scientific">Bradyrhizobium betae</name>
    <dbReference type="NCBI Taxonomy" id="244734"/>
    <lineage>
        <taxon>Bacteria</taxon>
        <taxon>Pseudomonadati</taxon>
        <taxon>Pseudomonadota</taxon>
        <taxon>Alphaproteobacteria</taxon>
        <taxon>Hyphomicrobiales</taxon>
        <taxon>Nitrobacteraceae</taxon>
        <taxon>Bradyrhizobium</taxon>
    </lineage>
</organism>
<dbReference type="OrthoDB" id="9781757at2"/>
<evidence type="ECO:0000313" key="3">
    <source>
        <dbReference type="Proteomes" id="UP000290819"/>
    </source>
</evidence>
<comment type="caution">
    <text evidence="2">The sequence shown here is derived from an EMBL/GenBank/DDBJ whole genome shotgun (WGS) entry which is preliminary data.</text>
</comment>
<feature type="domain" description="Limonene-1,2-epoxide hydrolase" evidence="1">
    <location>
        <begin position="2"/>
        <end position="122"/>
    </location>
</feature>